<feature type="domain" description="Fe2OG dioxygenase" evidence="8">
    <location>
        <begin position="78"/>
        <end position="178"/>
    </location>
</feature>
<dbReference type="PANTHER" id="PTHR41536">
    <property type="entry name" value="PKHD-TYPE HYDROXYLASE YBIX"/>
    <property type="match status" value="1"/>
</dbReference>
<comment type="cofactor">
    <cofactor evidence="1 7">
        <name>L-ascorbate</name>
        <dbReference type="ChEBI" id="CHEBI:38290"/>
    </cofactor>
</comment>
<dbReference type="Proteomes" id="UP000245212">
    <property type="component" value="Unassembled WGS sequence"/>
</dbReference>
<dbReference type="SMART" id="SM00702">
    <property type="entry name" value="P4Hc"/>
    <property type="match status" value="1"/>
</dbReference>
<comment type="caution">
    <text evidence="9">The sequence shown here is derived from an EMBL/GenBank/DDBJ whole genome shotgun (WGS) entry which is preliminary data.</text>
</comment>
<keyword evidence="3 7" id="KW-0847">Vitamin C</keyword>
<comment type="cofactor">
    <cofactor evidence="7">
        <name>Fe(2+)</name>
        <dbReference type="ChEBI" id="CHEBI:29033"/>
    </cofactor>
    <text evidence="7">Binds 1 Fe(2+) ion per subunit.</text>
</comment>
<proteinExistence type="inferred from homology"/>
<feature type="binding site" evidence="7">
    <location>
        <position position="159"/>
    </location>
    <ligand>
        <name>Fe cation</name>
        <dbReference type="ChEBI" id="CHEBI:24875"/>
    </ligand>
</feature>
<dbReference type="PROSITE" id="PS51471">
    <property type="entry name" value="FE2OG_OXY"/>
    <property type="match status" value="1"/>
</dbReference>
<dbReference type="GO" id="GO:0006879">
    <property type="term" value="P:intracellular iron ion homeostasis"/>
    <property type="evidence" value="ECO:0007669"/>
    <property type="project" value="TreeGrafter"/>
</dbReference>
<dbReference type="NCBIfam" id="NF003974">
    <property type="entry name" value="PRK05467.1-3"/>
    <property type="match status" value="1"/>
</dbReference>
<evidence type="ECO:0000256" key="6">
    <source>
        <dbReference type="ARBA" id="ARBA00023004"/>
    </source>
</evidence>
<evidence type="ECO:0000256" key="1">
    <source>
        <dbReference type="ARBA" id="ARBA00001961"/>
    </source>
</evidence>
<dbReference type="GO" id="GO:0031418">
    <property type="term" value="F:L-ascorbic acid binding"/>
    <property type="evidence" value="ECO:0007669"/>
    <property type="project" value="UniProtKB-KW"/>
</dbReference>
<dbReference type="NCBIfam" id="NF003975">
    <property type="entry name" value="PRK05467.1-4"/>
    <property type="match status" value="1"/>
</dbReference>
<protein>
    <submittedName>
        <fullName evidence="9">Fe2+-dependent dioxygenase</fullName>
    </submittedName>
</protein>
<organism evidence="9 10">
    <name type="scientific">Corticimicrobacter populi</name>
    <dbReference type="NCBI Taxonomy" id="2175229"/>
    <lineage>
        <taxon>Bacteria</taxon>
        <taxon>Pseudomonadati</taxon>
        <taxon>Pseudomonadota</taxon>
        <taxon>Betaproteobacteria</taxon>
        <taxon>Burkholderiales</taxon>
        <taxon>Alcaligenaceae</taxon>
        <taxon>Corticimicrobacter</taxon>
    </lineage>
</organism>
<dbReference type="GO" id="GO:0006974">
    <property type="term" value="P:DNA damage response"/>
    <property type="evidence" value="ECO:0007669"/>
    <property type="project" value="TreeGrafter"/>
</dbReference>
<evidence type="ECO:0000256" key="2">
    <source>
        <dbReference type="ARBA" id="ARBA00022723"/>
    </source>
</evidence>
<name>A0A2V1K077_9BURK</name>
<dbReference type="Gene3D" id="2.60.120.620">
    <property type="entry name" value="q2cbj1_9rhob like domain"/>
    <property type="match status" value="1"/>
</dbReference>
<dbReference type="InterPro" id="IPR041097">
    <property type="entry name" value="PKHD_C"/>
</dbReference>
<dbReference type="InterPro" id="IPR023550">
    <property type="entry name" value="PKHD_hydroxylase"/>
</dbReference>
<dbReference type="SUPFAM" id="SSF51197">
    <property type="entry name" value="Clavaminate synthase-like"/>
    <property type="match status" value="1"/>
</dbReference>
<evidence type="ECO:0000313" key="9">
    <source>
        <dbReference type="EMBL" id="PWF22520.1"/>
    </source>
</evidence>
<dbReference type="Pfam" id="PF18331">
    <property type="entry name" value="PKHD_C"/>
    <property type="match status" value="1"/>
</dbReference>
<keyword evidence="5 7" id="KW-0560">Oxidoreductase</keyword>
<reference evidence="10" key="1">
    <citation type="submission" date="2018-05" db="EMBL/GenBank/DDBJ databases">
        <authorList>
            <person name="Li Y."/>
        </authorList>
    </citation>
    <scope>NUCLEOTIDE SEQUENCE [LARGE SCALE GENOMIC DNA]</scope>
    <source>
        <strain evidence="10">3d-2-2</strain>
    </source>
</reference>
<feature type="binding site" evidence="7">
    <location>
        <position position="169"/>
    </location>
    <ligand>
        <name>2-oxoglutarate</name>
        <dbReference type="ChEBI" id="CHEBI:16810"/>
    </ligand>
</feature>
<keyword evidence="10" id="KW-1185">Reference proteome</keyword>
<evidence type="ECO:0000256" key="3">
    <source>
        <dbReference type="ARBA" id="ARBA00022896"/>
    </source>
</evidence>
<dbReference type="PANTHER" id="PTHR41536:SF1">
    <property type="entry name" value="PKHD-TYPE HYDROXYLASE YBIX"/>
    <property type="match status" value="1"/>
</dbReference>
<evidence type="ECO:0000256" key="7">
    <source>
        <dbReference type="HAMAP-Rule" id="MF_00657"/>
    </source>
</evidence>
<accession>A0A2V1K077</accession>
<feature type="binding site" evidence="7">
    <location>
        <position position="98"/>
    </location>
    <ligand>
        <name>Fe cation</name>
        <dbReference type="ChEBI" id="CHEBI:24875"/>
    </ligand>
</feature>
<evidence type="ECO:0000259" key="8">
    <source>
        <dbReference type="PROSITE" id="PS51471"/>
    </source>
</evidence>
<evidence type="ECO:0000256" key="5">
    <source>
        <dbReference type="ARBA" id="ARBA00023002"/>
    </source>
</evidence>
<dbReference type="GO" id="GO:0005506">
    <property type="term" value="F:iron ion binding"/>
    <property type="evidence" value="ECO:0007669"/>
    <property type="project" value="UniProtKB-UniRule"/>
</dbReference>
<dbReference type="Gene3D" id="4.10.860.20">
    <property type="entry name" value="Rabenosyn, Rab binding domain"/>
    <property type="match status" value="1"/>
</dbReference>
<evidence type="ECO:0000313" key="10">
    <source>
        <dbReference type="Proteomes" id="UP000245212"/>
    </source>
</evidence>
<dbReference type="AlphaFoldDB" id="A0A2V1K077"/>
<dbReference type="HAMAP" id="MF_00657">
    <property type="entry name" value="Hydroxyl_YbiX"/>
    <property type="match status" value="1"/>
</dbReference>
<dbReference type="InterPro" id="IPR006620">
    <property type="entry name" value="Pro_4_hyd_alph"/>
</dbReference>
<gene>
    <name evidence="9" type="ORF">DD235_10525</name>
</gene>
<dbReference type="GO" id="GO:0016706">
    <property type="term" value="F:2-oxoglutarate-dependent dioxygenase activity"/>
    <property type="evidence" value="ECO:0007669"/>
    <property type="project" value="UniProtKB-UniRule"/>
</dbReference>
<dbReference type="Pfam" id="PF13640">
    <property type="entry name" value="2OG-FeII_Oxy_3"/>
    <property type="match status" value="1"/>
</dbReference>
<dbReference type="InterPro" id="IPR044862">
    <property type="entry name" value="Pro_4_hyd_alph_FE2OG_OXY"/>
</dbReference>
<keyword evidence="4 7" id="KW-0223">Dioxygenase</keyword>
<keyword evidence="2 7" id="KW-0479">Metal-binding</keyword>
<evidence type="ECO:0000256" key="4">
    <source>
        <dbReference type="ARBA" id="ARBA00022964"/>
    </source>
</evidence>
<dbReference type="EMBL" id="QETA01000004">
    <property type="protein sequence ID" value="PWF22520.1"/>
    <property type="molecule type" value="Genomic_DNA"/>
</dbReference>
<dbReference type="RefSeq" id="WP_109062044.1">
    <property type="nucleotide sequence ID" value="NZ_QETA01000004.1"/>
</dbReference>
<dbReference type="InterPro" id="IPR005123">
    <property type="entry name" value="Oxoglu/Fe-dep_dioxygenase_dom"/>
</dbReference>
<keyword evidence="6 7" id="KW-0408">Iron</keyword>
<feature type="binding site" evidence="7">
    <location>
        <position position="96"/>
    </location>
    <ligand>
        <name>Fe cation</name>
        <dbReference type="ChEBI" id="CHEBI:24875"/>
    </ligand>
</feature>
<sequence>MLLVIPEVLSAAEVAAMRERLEQADWQDGRQTAGYAAIDQKSNLQLQVRDPLAVELGQRILQALSTDPRFISFALPGKILSPMFNCYRGGGEYGFHIDNAIRVDPLGGDRIRTDVSTTLFLSDPGDYDGGELVVSGTYGVETVKLPAGHAVVYPGTSLHRVTPVSRGQRLAAFFWTQSMVQDETQRNLLYELDCTIQQLALRPENRTEVVRLTGVYHNLVRGWAQV</sequence>